<gene>
    <name evidence="2" type="ORF">CLV67_103248</name>
</gene>
<dbReference type="EMBL" id="PVMZ01000003">
    <property type="protein sequence ID" value="PRX23500.1"/>
    <property type="molecule type" value="Genomic_DNA"/>
</dbReference>
<protein>
    <submittedName>
        <fullName evidence="2">Uncharacterized protein</fullName>
    </submittedName>
</protein>
<organism evidence="2 3">
    <name type="scientific">Actinoplanes italicus</name>
    <dbReference type="NCBI Taxonomy" id="113567"/>
    <lineage>
        <taxon>Bacteria</taxon>
        <taxon>Bacillati</taxon>
        <taxon>Actinomycetota</taxon>
        <taxon>Actinomycetes</taxon>
        <taxon>Micromonosporales</taxon>
        <taxon>Micromonosporaceae</taxon>
        <taxon>Actinoplanes</taxon>
    </lineage>
</organism>
<dbReference type="RefSeq" id="WP_106316691.1">
    <property type="nucleotide sequence ID" value="NZ_BOMO01000041.1"/>
</dbReference>
<sequence>MPKLPRDLMSGGLSVAVRGQLGPDAIAHRHTTDKRPNTRRVVGSNQPVQVSVNVPACDPKGEPSPLYSAAWADHKGAVACTEQACFPDA</sequence>
<dbReference type="OrthoDB" id="3399085at2"/>
<accession>A0A2T0KIZ4</accession>
<evidence type="ECO:0000256" key="1">
    <source>
        <dbReference type="SAM" id="MobiDB-lite"/>
    </source>
</evidence>
<keyword evidence="3" id="KW-1185">Reference proteome</keyword>
<name>A0A2T0KIZ4_9ACTN</name>
<dbReference type="Proteomes" id="UP000239415">
    <property type="component" value="Unassembled WGS sequence"/>
</dbReference>
<proteinExistence type="predicted"/>
<evidence type="ECO:0000313" key="2">
    <source>
        <dbReference type="EMBL" id="PRX23500.1"/>
    </source>
</evidence>
<evidence type="ECO:0000313" key="3">
    <source>
        <dbReference type="Proteomes" id="UP000239415"/>
    </source>
</evidence>
<feature type="region of interest" description="Disordered" evidence="1">
    <location>
        <begin position="27"/>
        <end position="47"/>
    </location>
</feature>
<comment type="caution">
    <text evidence="2">The sequence shown here is derived from an EMBL/GenBank/DDBJ whole genome shotgun (WGS) entry which is preliminary data.</text>
</comment>
<dbReference type="AlphaFoldDB" id="A0A2T0KIZ4"/>
<reference evidence="2 3" key="1">
    <citation type="submission" date="2018-03" db="EMBL/GenBank/DDBJ databases">
        <title>Genomic Encyclopedia of Archaeal and Bacterial Type Strains, Phase II (KMG-II): from individual species to whole genera.</title>
        <authorList>
            <person name="Goeker M."/>
        </authorList>
    </citation>
    <scope>NUCLEOTIDE SEQUENCE [LARGE SCALE GENOMIC DNA]</scope>
    <source>
        <strain evidence="2 3">DSM 43146</strain>
    </source>
</reference>